<keyword evidence="4" id="KW-1185">Reference proteome</keyword>
<dbReference type="Pfam" id="PF13061">
    <property type="entry name" value="DUF3923"/>
    <property type="match status" value="1"/>
</dbReference>
<name>A0AAP5TDG7_9LACO</name>
<accession>A0AAP5TDG7</accession>
<keyword evidence="1" id="KW-0472">Membrane</keyword>
<evidence type="ECO:0000256" key="1">
    <source>
        <dbReference type="SAM" id="Phobius"/>
    </source>
</evidence>
<dbReference type="InterPro" id="IPR025037">
    <property type="entry name" value="DUF3923"/>
</dbReference>
<gene>
    <name evidence="3" type="ORF">A7K95_06400</name>
    <name evidence="2" type="ORF">GA842_06490</name>
</gene>
<reference evidence="2" key="2">
    <citation type="submission" date="2019-10" db="EMBL/GenBank/DDBJ databases">
        <title>Malate fermentation in French cider.</title>
        <authorList>
            <person name="Cousin F.J."/>
            <person name="Medina Fernandez S."/>
            <person name="Misery B."/>
            <person name="Laplace J.-M."/>
            <person name="Cretenet M."/>
        </authorList>
    </citation>
    <scope>NUCLEOTIDE SEQUENCE</scope>
    <source>
        <strain evidence="2">UCMA15901</strain>
    </source>
</reference>
<evidence type="ECO:0000313" key="3">
    <source>
        <dbReference type="EMBL" id="OAD64142.1"/>
    </source>
</evidence>
<dbReference type="PROSITE" id="PS51257">
    <property type="entry name" value="PROKAR_LIPOPROTEIN"/>
    <property type="match status" value="1"/>
</dbReference>
<reference evidence="3 4" key="1">
    <citation type="submission" date="2016-05" db="EMBL/GenBank/DDBJ databases">
        <title>Draft genome sequence of Pediococcus parvulus 2.6, a probiotic beta-glucan producer strain.</title>
        <authorList>
            <person name="Mohedano M.L."/>
            <person name="Perez-Ramos A."/>
            <person name="Duenas M.T."/>
            <person name="Lamontanara A."/>
            <person name="Orru L."/>
            <person name="Spano G."/>
            <person name="Capozzi V."/>
            <person name="Lopez P."/>
        </authorList>
    </citation>
    <scope>NUCLEOTIDE SEQUENCE [LARGE SCALE GENOMIC DNA]</scope>
    <source>
        <strain evidence="3 4">2.6</strain>
    </source>
</reference>
<dbReference type="Proteomes" id="UP000077280">
    <property type="component" value="Unassembled WGS sequence"/>
</dbReference>
<dbReference type="EMBL" id="LXND01000043">
    <property type="protein sequence ID" value="OAD64142.1"/>
    <property type="molecule type" value="Genomic_DNA"/>
</dbReference>
<evidence type="ECO:0000313" key="5">
    <source>
        <dbReference type="Proteomes" id="UP001275867"/>
    </source>
</evidence>
<dbReference type="RefSeq" id="WP_068806325.1">
    <property type="nucleotide sequence ID" value="NZ_LXND01000043.1"/>
</dbReference>
<feature type="transmembrane region" description="Helical" evidence="1">
    <location>
        <begin position="7"/>
        <end position="26"/>
    </location>
</feature>
<dbReference type="EMBL" id="WERX01000018">
    <property type="protein sequence ID" value="MDV7694528.1"/>
    <property type="molecule type" value="Genomic_DNA"/>
</dbReference>
<feature type="transmembrane region" description="Helical" evidence="1">
    <location>
        <begin position="46"/>
        <end position="66"/>
    </location>
</feature>
<proteinExistence type="predicted"/>
<sequence length="71" mass="8441">MWYKRWWIVNAIWIILFISCTVFVMIRKVDGSGAVQMLQNRLLSLLVLGIFLVIVFICQLIIYMLLKHNNK</sequence>
<protein>
    <submittedName>
        <fullName evidence="2">DUF3923 family protein</fullName>
    </submittedName>
</protein>
<evidence type="ECO:0000313" key="4">
    <source>
        <dbReference type="Proteomes" id="UP000077280"/>
    </source>
</evidence>
<organism evidence="2 5">
    <name type="scientific">Pediococcus parvulus</name>
    <dbReference type="NCBI Taxonomy" id="54062"/>
    <lineage>
        <taxon>Bacteria</taxon>
        <taxon>Bacillati</taxon>
        <taxon>Bacillota</taxon>
        <taxon>Bacilli</taxon>
        <taxon>Lactobacillales</taxon>
        <taxon>Lactobacillaceae</taxon>
        <taxon>Pediococcus</taxon>
    </lineage>
</organism>
<comment type="caution">
    <text evidence="2">The sequence shown here is derived from an EMBL/GenBank/DDBJ whole genome shotgun (WGS) entry which is preliminary data.</text>
</comment>
<evidence type="ECO:0000313" key="2">
    <source>
        <dbReference type="EMBL" id="MDV7694528.1"/>
    </source>
</evidence>
<dbReference type="Proteomes" id="UP001275867">
    <property type="component" value="Unassembled WGS sequence"/>
</dbReference>
<keyword evidence="1" id="KW-0812">Transmembrane</keyword>
<dbReference type="AlphaFoldDB" id="A0AAP5TDG7"/>
<keyword evidence="1" id="KW-1133">Transmembrane helix</keyword>